<evidence type="ECO:0000256" key="3">
    <source>
        <dbReference type="SAM" id="MobiDB-lite"/>
    </source>
</evidence>
<feature type="region of interest" description="Disordered" evidence="3">
    <location>
        <begin position="1"/>
        <end position="22"/>
    </location>
</feature>
<reference evidence="4 5" key="1">
    <citation type="submission" date="2016-10" db="EMBL/GenBank/DDBJ databases">
        <title>Genome sequencing of Aspergillus oryzae BCC7051.</title>
        <authorList>
            <person name="Thammarongtham C."/>
            <person name="Vorapreeda T."/>
            <person name="Nookaew I."/>
            <person name="Srisuk T."/>
            <person name="Land M."/>
            <person name="Jeennor S."/>
            <person name="Laoteng K."/>
        </authorList>
    </citation>
    <scope>NUCLEOTIDE SEQUENCE [LARGE SCALE GENOMIC DNA]</scope>
    <source>
        <strain evidence="4 5">BCC7051</strain>
    </source>
</reference>
<dbReference type="EMBL" id="MKZY01000001">
    <property type="protein sequence ID" value="OOO14869.1"/>
    <property type="molecule type" value="Genomic_DNA"/>
</dbReference>
<feature type="compositionally biased region" description="Polar residues" evidence="3">
    <location>
        <begin position="380"/>
        <end position="402"/>
    </location>
</feature>
<keyword evidence="2" id="KW-0175">Coiled coil</keyword>
<evidence type="ECO:0000313" key="4">
    <source>
        <dbReference type="EMBL" id="OOO14869.1"/>
    </source>
</evidence>
<dbReference type="VEuPathDB" id="FungiDB:AO090026000417"/>
<feature type="compositionally biased region" description="Low complexity" evidence="3">
    <location>
        <begin position="486"/>
        <end position="502"/>
    </location>
</feature>
<sequence length="1460" mass="163447">MPPKRKSSGDGHDQDDTRRKRFAYLKPQVRRVAERTIKSKWSTLPEPMQEKVRDMFRALERPVIVRQQSERKRIEAQAAVQAVVKNLGKRLPRMPFPPVTKDSVFEYEAALKEHCSLEASLATVTDSTDLLKAEIEKEEALLAKETKQLQEMEKNAKRAEAERKRQLKNEHPVLRQLSVPGQQSQDHTQFTLAGANDLQTTFDELENDPEVVDLLKHLNGHLKSMQSNTAPLAGLRNLKNSMAEGDAPKKDSTAKDNSRNSPASKGGNAAAGTHASPKKRRKVNHADPHTPLPFRGYELYDANPVATLLACVYCRRSRNIGHLCHDEPREPSKRARSEHEHSVGDDESVQNNDFSNVLQGMTGNVDVQDAAGQQILPNGIPSSSVQHGNLPSSSGQAPGATSQPVLGYNDWLGGQSQFQDMHTFHPSYMFNAPEVTNEYNLLGDFLSNSLLDDGSMFQNDDLQGIYSDPTLIGSMATLGGGPNAALLQQSQPPPLTQTQPSQGESIQGPISGAVNDKARETYYMTAADPSGSDPPEERMNKLLKAKYDAGLLRPFNYVKGYARLNQYMEKNLQQASRQKILRQLDKFRPKFRERMQSLTDIELILVEMWFERSLMEYDRVFASMAIPACCWRRTGEIFRGNKEMAELIGVPIETLRDGKLAIHEIIVEDQLTANFEGMATTSSNSEAEAETVLELAKELLQHLQNDTHEGAISVSDAFHSLDEHLGRLPLPSAPPIAIRRQLAAHGARLWNISAQMVSILGNITHLSAIALFMLDCAAPSHGSGSQRVLETALKTVQSCTENGFIELSQKIIEVVAVRLDRLERPMESADKAQIVSATAGYYMARVHLAWLQGRPDIADHLFSKIPAIATAYGQKRVLDLCYKIGSFALNDRHYDNAAKWSERALSAWELYNRNMAQCIGNDGLSILHASIRANLQLQDSLAKERLQKALKLIEKRWPHEFAVKALQLEILSKEGHCNGSVYLQSGLIESRTSFYVQGLQQLLVGKLAASDQQEWTERIFILLVWTLTNSRLPIQNSIGILCDTMKRVAKCGRGLLSEDVTNACLILIWKYIDVVSSEGNLHVAEHWCSFVLEEAMFQLSSENKTIFIRRYIACASNKSNVCAAYELFDNMADEYRKCPSALYLIYKAALNNRDFSQGHFYLDSLCQVGATGRTYLLPCAAEALRSGQTLLAAGCLQHVIDNLNDGFLEAKYIASLFIAAGCLFSAQLGKTGKVKEDDELLAQVIRVFEAAHRNEQNTVFSTVELEWISRRSYNIAVQARSCDYRLVVQLLDLSMHFTDLQRKTMTCEKQSGLWQHYLHCDSIKIFSIITEARKEKIIFVLRTTASPYLEAAAARAVLPRYIHTFFQLSLDAQEYYLAESAIDQALDLACDLCGTVLRYPSDEIQWMATVAFNRAVDLYILSESDDCRRWAEKAIKLADLGEKDCAMLGDLLRERLQKLS</sequence>
<feature type="compositionally biased region" description="Polar residues" evidence="3">
    <location>
        <begin position="349"/>
        <end position="359"/>
    </location>
</feature>
<feature type="region of interest" description="Disordered" evidence="3">
    <location>
        <begin position="482"/>
        <end position="511"/>
    </location>
</feature>
<name>A0A1S9E0M5_ASPOZ</name>
<dbReference type="PANTHER" id="PTHR31986:SF7">
    <property type="entry name" value="REGULATOR OF DRUG SENSITIVITY 2"/>
    <property type="match status" value="1"/>
</dbReference>
<feature type="compositionally biased region" description="Basic and acidic residues" evidence="3">
    <location>
        <begin position="7"/>
        <end position="18"/>
    </location>
</feature>
<evidence type="ECO:0000313" key="5">
    <source>
        <dbReference type="Proteomes" id="UP000190312"/>
    </source>
</evidence>
<dbReference type="Pfam" id="PF08631">
    <property type="entry name" value="SPO22"/>
    <property type="match status" value="2"/>
</dbReference>
<dbReference type="InterPro" id="IPR025212">
    <property type="entry name" value="CAD_CENP-Q"/>
</dbReference>
<feature type="compositionally biased region" description="Basic and acidic residues" evidence="3">
    <location>
        <begin position="323"/>
        <end position="344"/>
    </location>
</feature>
<dbReference type="Pfam" id="PF13094">
    <property type="entry name" value="CENP-Q"/>
    <property type="match status" value="1"/>
</dbReference>
<feature type="region of interest" description="Disordered" evidence="3">
    <location>
        <begin position="375"/>
        <end position="402"/>
    </location>
</feature>
<gene>
    <name evidence="4" type="ORF">OAory_01034640</name>
</gene>
<protein>
    <submittedName>
        <fullName evidence="4">CENP-A-nucleosome distal centromere subunit CENP-Q</fullName>
    </submittedName>
</protein>
<feature type="coiled-coil region" evidence="2">
    <location>
        <begin position="128"/>
        <end position="169"/>
    </location>
</feature>
<comment type="caution">
    <text evidence="4">The sequence shown here is derived from an EMBL/GenBank/DDBJ whole genome shotgun (WGS) entry which is preliminary data.</text>
</comment>
<accession>A0A1S9E0M5</accession>
<dbReference type="OrthoDB" id="65716at2759"/>
<dbReference type="GO" id="GO:0051321">
    <property type="term" value="P:meiotic cell cycle"/>
    <property type="evidence" value="ECO:0007669"/>
    <property type="project" value="UniProtKB-KW"/>
</dbReference>
<dbReference type="InterPro" id="IPR053045">
    <property type="entry name" value="Zinc_cluster_trans_reg"/>
</dbReference>
<feature type="region of interest" description="Disordered" evidence="3">
    <location>
        <begin position="322"/>
        <end position="359"/>
    </location>
</feature>
<dbReference type="Proteomes" id="UP000190312">
    <property type="component" value="Unassembled WGS sequence"/>
</dbReference>
<dbReference type="GO" id="GO:0000977">
    <property type="term" value="F:RNA polymerase II transcription regulatory region sequence-specific DNA binding"/>
    <property type="evidence" value="ECO:0007669"/>
    <property type="project" value="TreeGrafter"/>
</dbReference>
<organism evidence="4 5">
    <name type="scientific">Aspergillus oryzae</name>
    <name type="common">Yellow koji mold</name>
    <dbReference type="NCBI Taxonomy" id="5062"/>
    <lineage>
        <taxon>Eukaryota</taxon>
        <taxon>Fungi</taxon>
        <taxon>Dikarya</taxon>
        <taxon>Ascomycota</taxon>
        <taxon>Pezizomycotina</taxon>
        <taxon>Eurotiomycetes</taxon>
        <taxon>Eurotiomycetidae</taxon>
        <taxon>Eurotiales</taxon>
        <taxon>Aspergillaceae</taxon>
        <taxon>Aspergillus</taxon>
        <taxon>Aspergillus subgen. Circumdati</taxon>
    </lineage>
</organism>
<dbReference type="InterPro" id="IPR013940">
    <property type="entry name" value="Spo22/ZIP4/TEX11"/>
</dbReference>
<dbReference type="GO" id="GO:0005634">
    <property type="term" value="C:nucleus"/>
    <property type="evidence" value="ECO:0007669"/>
    <property type="project" value="TreeGrafter"/>
</dbReference>
<dbReference type="PANTHER" id="PTHR31986">
    <property type="entry name" value="REGULATOR OF DRUG SENSITIVITY 2"/>
    <property type="match status" value="1"/>
</dbReference>
<feature type="compositionally biased region" description="Basic and acidic residues" evidence="3">
    <location>
        <begin position="246"/>
        <end position="258"/>
    </location>
</feature>
<keyword evidence="1" id="KW-0469">Meiosis</keyword>
<proteinExistence type="predicted"/>
<feature type="region of interest" description="Disordered" evidence="3">
    <location>
        <begin position="242"/>
        <end position="289"/>
    </location>
</feature>
<evidence type="ECO:0000256" key="2">
    <source>
        <dbReference type="SAM" id="Coils"/>
    </source>
</evidence>
<evidence type="ECO:0000256" key="1">
    <source>
        <dbReference type="ARBA" id="ARBA00023254"/>
    </source>
</evidence>